<comment type="caution">
    <text evidence="1">The sequence shown here is derived from an EMBL/GenBank/DDBJ whole genome shotgun (WGS) entry which is preliminary data.</text>
</comment>
<keyword evidence="2" id="KW-1185">Reference proteome</keyword>
<dbReference type="RefSeq" id="WP_340342171.1">
    <property type="nucleotide sequence ID" value="NZ_JBBKZT010000004.1"/>
</dbReference>
<dbReference type="Proteomes" id="UP001385892">
    <property type="component" value="Unassembled WGS sequence"/>
</dbReference>
<dbReference type="PANTHER" id="PTHR42815:SF2">
    <property type="entry name" value="FAD-BINDING, PUTATIVE (AFU_ORTHOLOGUE AFUA_6G07600)-RELATED"/>
    <property type="match status" value="1"/>
</dbReference>
<organism evidence="1 2">
    <name type="scientific">Variovorax rhizosphaerae</name>
    <dbReference type="NCBI Taxonomy" id="1836200"/>
    <lineage>
        <taxon>Bacteria</taxon>
        <taxon>Pseudomonadati</taxon>
        <taxon>Pseudomonadota</taxon>
        <taxon>Betaproteobacteria</taxon>
        <taxon>Burkholderiales</taxon>
        <taxon>Comamonadaceae</taxon>
        <taxon>Variovorax</taxon>
    </lineage>
</organism>
<sequence>MTISVLEADAPFHEGEKALQAHAGSRAKLEEVGARVIREAMPAQHRDFFSQLPFLLYGLVDGEGQPWASALAAPAGFIRSPDDRHLDIAALPMPGDPVAALAEGASIGLLGIQPHTRRRNRANGIVDRVYGDGFSVRITQSFGNCPKYIWPREPSFAAREGTAMPSEHADRLDAEAMRFIAQADTFFIATAHPHAQSSGAARAHGVDVSHRGGPRGFVRVVDEHTLVVPDYLGNYFFNTLGNLLLEPRAGLLFIDYDNGDLLYVAASVRIVQDEEEISAYPGAQRLLVMHVTKMLRLPAALSLRWGQPASLPLAP</sequence>
<dbReference type="InterPro" id="IPR012349">
    <property type="entry name" value="Split_barrel_FMN-bd"/>
</dbReference>
<dbReference type="EMBL" id="JBBKZT010000004">
    <property type="protein sequence ID" value="MEJ8847023.1"/>
    <property type="molecule type" value="Genomic_DNA"/>
</dbReference>
<name>A0ABU8WHM9_9BURK</name>
<evidence type="ECO:0000313" key="2">
    <source>
        <dbReference type="Proteomes" id="UP001385892"/>
    </source>
</evidence>
<dbReference type="SUPFAM" id="SSF50475">
    <property type="entry name" value="FMN-binding split barrel"/>
    <property type="match status" value="1"/>
</dbReference>
<dbReference type="Gene3D" id="2.30.110.10">
    <property type="entry name" value="Electron Transport, Fmn-binding Protein, Chain A"/>
    <property type="match status" value="1"/>
</dbReference>
<proteinExistence type="predicted"/>
<reference evidence="1 2" key="1">
    <citation type="submission" date="2024-03" db="EMBL/GenBank/DDBJ databases">
        <title>Novel species of the genus Variovorax.</title>
        <authorList>
            <person name="Liu Q."/>
            <person name="Xin Y.-H."/>
        </authorList>
    </citation>
    <scope>NUCLEOTIDE SEQUENCE [LARGE SCALE GENOMIC DNA]</scope>
    <source>
        <strain evidence="1 2">KACC 18900</strain>
    </source>
</reference>
<accession>A0ABU8WHM9</accession>
<evidence type="ECO:0000313" key="1">
    <source>
        <dbReference type="EMBL" id="MEJ8847023.1"/>
    </source>
</evidence>
<dbReference type="PANTHER" id="PTHR42815">
    <property type="entry name" value="FAD-BINDING, PUTATIVE (AFU_ORTHOLOGUE AFUA_6G07600)-RELATED"/>
    <property type="match status" value="1"/>
</dbReference>
<gene>
    <name evidence="1" type="ORF">WKW82_10200</name>
</gene>
<protein>
    <submittedName>
        <fullName evidence="1">Pyridoxamine 5'-phosphate oxidase family protein</fullName>
    </submittedName>
</protein>